<dbReference type="SUPFAM" id="SSF53335">
    <property type="entry name" value="S-adenosyl-L-methionine-dependent methyltransferases"/>
    <property type="match status" value="1"/>
</dbReference>
<dbReference type="PANTHER" id="PTHR37909">
    <property type="entry name" value="S-ADENOSYL-L-METHIONINE-DEPENDENT METHYLTRANSFERASES SUPERFAMILY PROTEIN"/>
    <property type="match status" value="1"/>
</dbReference>
<organism evidence="1 2">
    <name type="scientific">Methylobacterium frigidaeris</name>
    <dbReference type="NCBI Taxonomy" id="2038277"/>
    <lineage>
        <taxon>Bacteria</taxon>
        <taxon>Pseudomonadati</taxon>
        <taxon>Pseudomonadota</taxon>
        <taxon>Alphaproteobacteria</taxon>
        <taxon>Hyphomicrobiales</taxon>
        <taxon>Methylobacteriaceae</taxon>
        <taxon>Methylobacterium</taxon>
    </lineage>
</organism>
<evidence type="ECO:0008006" key="3">
    <source>
        <dbReference type="Google" id="ProtNLM"/>
    </source>
</evidence>
<reference evidence="1" key="2">
    <citation type="submission" date="2021-08" db="EMBL/GenBank/DDBJ databases">
        <authorList>
            <person name="Tani A."/>
            <person name="Ola A."/>
            <person name="Ogura Y."/>
            <person name="Katsura K."/>
            <person name="Hayashi T."/>
        </authorList>
    </citation>
    <scope>NUCLEOTIDE SEQUENCE</scope>
    <source>
        <strain evidence="1">JCM 32048</strain>
    </source>
</reference>
<dbReference type="EMBL" id="BPQJ01000003">
    <property type="protein sequence ID" value="GJD60710.1"/>
    <property type="molecule type" value="Genomic_DNA"/>
</dbReference>
<evidence type="ECO:0000313" key="2">
    <source>
        <dbReference type="Proteomes" id="UP001055286"/>
    </source>
</evidence>
<gene>
    <name evidence="1" type="ORF">MPEAHAMD_0849</name>
</gene>
<proteinExistence type="predicted"/>
<dbReference type="PANTHER" id="PTHR37909:SF1">
    <property type="entry name" value="S-ADENOSYL-L-METHIONINE-DEPENDENT METHYLTRANSFERASES SUPERFAMILY PROTEIN"/>
    <property type="match status" value="1"/>
</dbReference>
<protein>
    <recommendedName>
        <fullName evidence="3">Class I SAM-dependent methyltransferase</fullName>
    </recommendedName>
</protein>
<dbReference type="Proteomes" id="UP001055286">
    <property type="component" value="Unassembled WGS sequence"/>
</dbReference>
<dbReference type="Gene3D" id="3.40.50.150">
    <property type="entry name" value="Vaccinia Virus protein VP39"/>
    <property type="match status" value="1"/>
</dbReference>
<dbReference type="Pfam" id="PF13578">
    <property type="entry name" value="Methyltransf_24"/>
    <property type="match status" value="1"/>
</dbReference>
<accession>A0AA37H7H3</accession>
<dbReference type="AlphaFoldDB" id="A0AA37H7H3"/>
<sequence>MLADEPVFEWLIKTVRPETIVELGSWQGHSANHMADICKAEGLDSRIVCVDTFLGGPEHWVLGDTIETMRRRNGMPTILEAFLGNTVARGNEGRIFPFTVDTATGWQVMRDLGFKADLIYVDAGHAYHQVVDEVHGYLPRLNEGGVMFGDDYYFEPVARAAQDMAKHYGFSLGVLQRRKWVFMTDRLMQNPAPEELGFEIRTEPYPD</sequence>
<dbReference type="InterPro" id="IPR029063">
    <property type="entry name" value="SAM-dependent_MTases_sf"/>
</dbReference>
<reference evidence="1" key="1">
    <citation type="journal article" date="2016" name="Front. Microbiol.">
        <title>Genome Sequence of the Piezophilic, Mesophilic Sulfate-Reducing Bacterium Desulfovibrio indicus J2T.</title>
        <authorList>
            <person name="Cao J."/>
            <person name="Maignien L."/>
            <person name="Shao Z."/>
            <person name="Alain K."/>
            <person name="Jebbar M."/>
        </authorList>
    </citation>
    <scope>NUCLEOTIDE SEQUENCE</scope>
    <source>
        <strain evidence="1">JCM 32048</strain>
    </source>
</reference>
<keyword evidence="2" id="KW-1185">Reference proteome</keyword>
<comment type="caution">
    <text evidence="1">The sequence shown here is derived from an EMBL/GenBank/DDBJ whole genome shotgun (WGS) entry which is preliminary data.</text>
</comment>
<evidence type="ECO:0000313" key="1">
    <source>
        <dbReference type="EMBL" id="GJD60710.1"/>
    </source>
</evidence>
<name>A0AA37H7H3_9HYPH</name>